<sequence>MQSRRSSPKDPPRQSAVNPKLRLRLDKNVGIPVDSKLNQDKQPFTSFKEGVAKLFSSKTHQKLCGFEESPMETVEPSPYRVQFNSECSRGLVSIDDPRVGGPRLGGNRPKASSSPAFSYIMANKEVNCRTELCFPRVIHIHLQDSL</sequence>
<organism evidence="2 3">
    <name type="scientific">Nepenthes gracilis</name>
    <name type="common">Slender pitcher plant</name>
    <dbReference type="NCBI Taxonomy" id="150966"/>
    <lineage>
        <taxon>Eukaryota</taxon>
        <taxon>Viridiplantae</taxon>
        <taxon>Streptophyta</taxon>
        <taxon>Embryophyta</taxon>
        <taxon>Tracheophyta</taxon>
        <taxon>Spermatophyta</taxon>
        <taxon>Magnoliopsida</taxon>
        <taxon>eudicotyledons</taxon>
        <taxon>Gunneridae</taxon>
        <taxon>Pentapetalae</taxon>
        <taxon>Caryophyllales</taxon>
        <taxon>Nepenthaceae</taxon>
        <taxon>Nepenthes</taxon>
    </lineage>
</organism>
<proteinExistence type="predicted"/>
<gene>
    <name evidence="2" type="ORF">Nepgr_009403</name>
</gene>
<dbReference type="AlphaFoldDB" id="A0AAD3SAI6"/>
<evidence type="ECO:0000313" key="3">
    <source>
        <dbReference type="Proteomes" id="UP001279734"/>
    </source>
</evidence>
<feature type="region of interest" description="Disordered" evidence="1">
    <location>
        <begin position="1"/>
        <end position="40"/>
    </location>
</feature>
<evidence type="ECO:0000313" key="2">
    <source>
        <dbReference type="EMBL" id="GMH07563.1"/>
    </source>
</evidence>
<accession>A0AAD3SAI6</accession>
<keyword evidence="3" id="KW-1185">Reference proteome</keyword>
<dbReference type="EMBL" id="BSYO01000007">
    <property type="protein sequence ID" value="GMH07563.1"/>
    <property type="molecule type" value="Genomic_DNA"/>
</dbReference>
<comment type="caution">
    <text evidence="2">The sequence shown here is derived from an EMBL/GenBank/DDBJ whole genome shotgun (WGS) entry which is preliminary data.</text>
</comment>
<protein>
    <submittedName>
        <fullName evidence="2">Uncharacterized protein</fullName>
    </submittedName>
</protein>
<reference evidence="2" key="1">
    <citation type="submission" date="2023-05" db="EMBL/GenBank/DDBJ databases">
        <title>Nepenthes gracilis genome sequencing.</title>
        <authorList>
            <person name="Fukushima K."/>
        </authorList>
    </citation>
    <scope>NUCLEOTIDE SEQUENCE</scope>
    <source>
        <strain evidence="2">SING2019-196</strain>
    </source>
</reference>
<dbReference type="Proteomes" id="UP001279734">
    <property type="component" value="Unassembled WGS sequence"/>
</dbReference>
<evidence type="ECO:0000256" key="1">
    <source>
        <dbReference type="SAM" id="MobiDB-lite"/>
    </source>
</evidence>
<name>A0AAD3SAI6_NEPGR</name>